<feature type="transmembrane region" description="Helical" evidence="3">
    <location>
        <begin position="304"/>
        <end position="322"/>
    </location>
</feature>
<evidence type="ECO:0000256" key="3">
    <source>
        <dbReference type="SAM" id="Phobius"/>
    </source>
</evidence>
<gene>
    <name evidence="4" type="ORF">MHSN_00580</name>
</gene>
<feature type="compositionally biased region" description="Low complexity" evidence="2">
    <location>
        <begin position="1450"/>
        <end position="1459"/>
    </location>
</feature>
<feature type="transmembrane region" description="Helical" evidence="3">
    <location>
        <begin position="279"/>
        <end position="297"/>
    </location>
</feature>
<name>A0A4P1QFR9_9BACT</name>
<protein>
    <submittedName>
        <fullName evidence="4">Uncharacterized protein</fullName>
    </submittedName>
</protein>
<feature type="transmembrane region" description="Helical" evidence="3">
    <location>
        <begin position="198"/>
        <end position="224"/>
    </location>
</feature>
<evidence type="ECO:0000256" key="2">
    <source>
        <dbReference type="SAM" id="MobiDB-lite"/>
    </source>
</evidence>
<dbReference type="RefSeq" id="WP_119863686.1">
    <property type="nucleotide sequence ID" value="NZ_CP008748.1"/>
</dbReference>
<feature type="transmembrane region" description="Helical" evidence="3">
    <location>
        <begin position="165"/>
        <end position="186"/>
    </location>
</feature>
<feature type="region of interest" description="Disordered" evidence="2">
    <location>
        <begin position="948"/>
        <end position="983"/>
    </location>
</feature>
<dbReference type="Proteomes" id="UP000264882">
    <property type="component" value="Chromosome"/>
</dbReference>
<evidence type="ECO:0000256" key="1">
    <source>
        <dbReference type="SAM" id="Coils"/>
    </source>
</evidence>
<feature type="transmembrane region" description="Helical" evidence="3">
    <location>
        <begin position="30"/>
        <end position="51"/>
    </location>
</feature>
<keyword evidence="3" id="KW-0472">Membrane</keyword>
<feature type="compositionally biased region" description="Basic and acidic residues" evidence="2">
    <location>
        <begin position="1035"/>
        <end position="1051"/>
    </location>
</feature>
<feature type="compositionally biased region" description="Acidic residues" evidence="2">
    <location>
        <begin position="1279"/>
        <end position="1301"/>
    </location>
</feature>
<feature type="region of interest" description="Disordered" evidence="2">
    <location>
        <begin position="1004"/>
        <end position="1055"/>
    </location>
</feature>
<dbReference type="KEGG" id="mhyv:MHSN_00580"/>
<accession>A0A4P1QFR9</accession>
<feature type="transmembrane region" description="Helical" evidence="3">
    <location>
        <begin position="391"/>
        <end position="414"/>
    </location>
</feature>
<feature type="coiled-coil region" evidence="1">
    <location>
        <begin position="1089"/>
        <end position="1127"/>
    </location>
</feature>
<feature type="region of interest" description="Disordered" evidence="2">
    <location>
        <begin position="1493"/>
        <end position="1596"/>
    </location>
</feature>
<feature type="compositionally biased region" description="Acidic residues" evidence="2">
    <location>
        <begin position="1584"/>
        <end position="1596"/>
    </location>
</feature>
<feature type="transmembrane region" description="Helical" evidence="3">
    <location>
        <begin position="328"/>
        <end position="355"/>
    </location>
</feature>
<keyword evidence="5" id="KW-1185">Reference proteome</keyword>
<feature type="compositionally biased region" description="Acidic residues" evidence="2">
    <location>
        <begin position="1521"/>
        <end position="1543"/>
    </location>
</feature>
<feature type="coiled-coil region" evidence="1">
    <location>
        <begin position="1635"/>
        <end position="1667"/>
    </location>
</feature>
<dbReference type="EMBL" id="CP008748">
    <property type="protein sequence ID" value="ASI53716.1"/>
    <property type="molecule type" value="Genomic_DNA"/>
</dbReference>
<keyword evidence="1" id="KW-0175">Coiled coil</keyword>
<feature type="compositionally biased region" description="Acidic residues" evidence="2">
    <location>
        <begin position="1409"/>
        <end position="1420"/>
    </location>
</feature>
<reference evidence="4 5" key="1">
    <citation type="submission" date="2014-06" db="EMBL/GenBank/DDBJ databases">
        <title>The Whole Genome Sequence of Mycoplasma hyosynoviae strain ATCC 27095.</title>
        <authorList>
            <person name="Calcutt M.J."/>
            <person name="Foecking M.F."/>
        </authorList>
    </citation>
    <scope>NUCLEOTIDE SEQUENCE [LARGE SCALE GENOMIC DNA]</scope>
    <source>
        <strain evidence="4 5">M60</strain>
    </source>
</reference>
<keyword evidence="3" id="KW-1133">Transmembrane helix</keyword>
<evidence type="ECO:0000313" key="4">
    <source>
        <dbReference type="EMBL" id="ASI53716.1"/>
    </source>
</evidence>
<organism evidence="4 5">
    <name type="scientific">Metamycoplasma hyosynoviae</name>
    <dbReference type="NCBI Taxonomy" id="29559"/>
    <lineage>
        <taxon>Bacteria</taxon>
        <taxon>Bacillati</taxon>
        <taxon>Mycoplasmatota</taxon>
        <taxon>Mycoplasmoidales</taxon>
        <taxon>Metamycoplasmataceae</taxon>
        <taxon>Metamycoplasma</taxon>
    </lineage>
</organism>
<proteinExistence type="predicted"/>
<feature type="region of interest" description="Disordered" evidence="2">
    <location>
        <begin position="1274"/>
        <end position="1312"/>
    </location>
</feature>
<evidence type="ECO:0000313" key="5">
    <source>
        <dbReference type="Proteomes" id="UP000264882"/>
    </source>
</evidence>
<feature type="compositionally biased region" description="Acidic residues" evidence="2">
    <location>
        <begin position="1021"/>
        <end position="1034"/>
    </location>
</feature>
<feature type="transmembrane region" description="Helical" evidence="3">
    <location>
        <begin position="107"/>
        <end position="126"/>
    </location>
</feature>
<feature type="region of interest" description="Disordered" evidence="2">
    <location>
        <begin position="1832"/>
        <end position="1852"/>
    </location>
</feature>
<sequence>MSETVELSRRQKYENRMNKIPWFRRKVGDVFRAMVIPIAILAFLSIISGVLESVYTNYIVVKNLQNNALAKNILIAKEVFEKLMNFVPMIATISVAATFSPNRTVGALTAFIGWIAFLAVQSVLIAQTGNNYHLSLFLQNRTIPVDAAEKGLIVKISGLTTNPLIFLNSNMFVGFLVGYLNALALSKITKKTSTLTNATFLGILIALAFSIVIGFLHLHIIFLLGQGLYASKDSIINLNKNINLNNFLTALINGSMFPLSLTKYTSSLYGGAVTEYDRVLLALFILPAMAIMLIFSAKKGNRRFAFSFYITLILLSTLLGKYDALLLSIFFISPFVFLMVGAIAPSTAAWVIAIITSKLGTTIETSLLGNGGVIDIAMNAIKNFAKFKQAWVMLLIGSIWAITFTIISWAYIYYGRVCVLGKGNVIKEMFAYEYVVENNYIVFSKQKNNDLGNPVRNQVADELVNRAVSLIAQNEQDAILSQNIISDAKRMKYTKEITIDDIDIQKAQETSDIQDEIIFDEPDNLLIEEPSLDLDGFGMDVDDYDFGESEPQIPNPFDNNQLSQEFEKLDKKEDCINAEIIEVKKAEESPLKFLLEDDNNFNDGFEQDNIFLDPDDALTSEFDLDTNPQFDDITSFDDPTVTGELELPTDDPYAAIANLKYKDDIDTEILSLGYPIEDPVDEIYEDVFVENGDFDLGVKREVINNIPFEYTTELTPAYDTPLELIDSQLDGGNLDDVRTEYDYSSFDVDNDMMGQTDLDVLVAAEYGSYDDIFGLEQKEEFPDVEIQEAKPVQEENVVEIAAFEEKNEHEHVNFGEDQREEYIEPTEQTMINIESETVGEYITDDSQNADKINELEEKIKQLQEQLAKSQEQQQVIEEPASEEFPEESIELQEEQLTEQVEETQESIEQIQTSEQQQIEEVSEINQETENQFDSDIDLSTLENLENLQPESENLESEEQIEELTEAETQVESEEVSEETQVSNEEFELLDEFTGQLLEEEFKFDEPQEIQDLETEQLVSENEAEPVEAESIEEAIETKSEEEQETQTKESEQTEVFDENLESFGEFDDFSEISELKENTATSFENDKRIIDLEKTVVDLELRLNEANEKHDALMKKLMSENERLSENQYSAEFVEKQNQKISELNFQLQDLLISNKLMENKILEQQKTQEFEIKNHSYEMDKMKKDMNEKISYLEEQNAKLYAILSELTTRQIEVPVVKEAVSETIVEEPISEELQSSEEQQIEEVSEVNQESLIENQFDSDIDLSTLEDLKNLQPESENLESEEQVEVQDEETTEAEESEQTNFNLSGEEEVEFGDLDSMNFDEPSEDDDLENQIMTASQEFDEPESEKEQIEEIETAQLLESEVSEELSEDSTDLTELNSYEFDNLEDINLDEKTENVSDELVENQEFETESLEEENIESLSSQQAPEEFSLEDVLSSNKEEAFSIGEETSNENVEINESSIEEIEKSLEESDTIEQETTDELVDETAETEMFGEEFSIENINETSSLEDLENLQPESENLESEEQVEVQDEETTEAEESEQTNFNLSGEEEVEFGDLDSMNFDEPSEDDDLENQIMTASQEFDEPESEEEQIEEIETAQLLESEVSEELSEDSTDLTELNSYEFDNLEDINLDEKTENVSDELVENQELETESLEETSEDTNIELLEDSSSEDENLQQFEDEVNESLISENFVEEVSSDNQEVFNELFSPYQDEDFVIDNIEENVDFDENQEQKEINLEENIEDENIFNTEETSQSSSSIYESESEQLLIESTENYENEVISKSSDISTSTNEYLATATDFESNTSYVGDNLNEVNLINEINEKDELEQLTEEDSQEEQVEALDEQSPAEEFFAEDEEQQENNYDFSQEFDFDKFEKENEEEIGTAEVEISNETTVEAETDEWDDSYAALAFDENSTNEEQLNLDENEISYIENSNAPGEFQIDNQVSNLDYSDAFTKPLQKRTYSFDSKIRQFMILSPLLGEIKAQSQNSISILSTSGKLIMPNDAHIDFISENRDRYILDIYGVKMEILLNPNFDKPHKQRLHNKIYANEGKQLYKGDFFIDGNKKFYSEIGEQMILKFTILTDPTKYEIKPLRHTSSRIEKWDGLFEIVLQKEYVQKLRVGQEVIQLVDPNEIKE</sequence>
<feature type="compositionally biased region" description="Acidic residues" evidence="2">
    <location>
        <begin position="952"/>
        <end position="977"/>
    </location>
</feature>
<keyword evidence="3" id="KW-0812">Transmembrane</keyword>
<feature type="region of interest" description="Disordered" evidence="2">
    <location>
        <begin position="1409"/>
        <end position="1459"/>
    </location>
</feature>